<evidence type="ECO:0000313" key="5">
    <source>
        <dbReference type="EMBL" id="UTV30707.1"/>
    </source>
</evidence>
<evidence type="ECO:0000256" key="3">
    <source>
        <dbReference type="ARBA" id="ARBA00023163"/>
    </source>
</evidence>
<dbReference type="PRINTS" id="PR00598">
    <property type="entry name" value="HTHMARR"/>
</dbReference>
<dbReference type="PANTHER" id="PTHR33164:SF100">
    <property type="entry name" value="OSPR"/>
    <property type="match status" value="1"/>
</dbReference>
<keyword evidence="3" id="KW-0804">Transcription</keyword>
<dbReference type="Pfam" id="PF22381">
    <property type="entry name" value="Staph_reg_Sar_Rot"/>
    <property type="match status" value="1"/>
</dbReference>
<sequence length="173" mass="19456">MRNLLFGEYITMADKGRSQATSQEQTQTLTQGKASDLVLEKQVCFSLYSAANAMIRAYRPLLAELELTYPQYLVMMVLWSENGINVKDLGARLHLDSGTLTPLLKRLEGKGLVSRRRSEKDERVRELFLTEQGDALKAKAETIPAAIFCKSAMPLDELIELKQSCEKLVENLS</sequence>
<reference evidence="5" key="1">
    <citation type="submission" date="2022-07" db="EMBL/GenBank/DDBJ databases">
        <title>Genome sequencing of Photobacterium atrarenae GJH2-4.</title>
        <authorList>
            <person name="Park S.-J."/>
        </authorList>
    </citation>
    <scope>NUCLEOTIDE SEQUENCE</scope>
    <source>
        <strain evidence="5">GJH2-4</strain>
    </source>
</reference>
<protein>
    <submittedName>
        <fullName evidence="5">MarR family transcriptional regulator</fullName>
    </submittedName>
</protein>
<dbReference type="InterPro" id="IPR055166">
    <property type="entry name" value="Transc_reg_Sar_Rot_HTH"/>
</dbReference>
<dbReference type="SUPFAM" id="SSF46785">
    <property type="entry name" value="Winged helix' DNA-binding domain"/>
    <property type="match status" value="1"/>
</dbReference>
<keyword evidence="2" id="KW-0238">DNA-binding</keyword>
<evidence type="ECO:0000256" key="2">
    <source>
        <dbReference type="ARBA" id="ARBA00023125"/>
    </source>
</evidence>
<proteinExistence type="predicted"/>
<dbReference type="InterPro" id="IPR036390">
    <property type="entry name" value="WH_DNA-bd_sf"/>
</dbReference>
<gene>
    <name evidence="5" type="ORF">NNL38_19285</name>
</gene>
<dbReference type="Proteomes" id="UP001057998">
    <property type="component" value="Chromosome 2"/>
</dbReference>
<dbReference type="PROSITE" id="PS50995">
    <property type="entry name" value="HTH_MARR_2"/>
    <property type="match status" value="1"/>
</dbReference>
<evidence type="ECO:0000313" key="6">
    <source>
        <dbReference type="Proteomes" id="UP001057998"/>
    </source>
</evidence>
<feature type="domain" description="HTH marR-type" evidence="4">
    <location>
        <begin position="40"/>
        <end position="170"/>
    </location>
</feature>
<dbReference type="SMART" id="SM00347">
    <property type="entry name" value="HTH_MARR"/>
    <property type="match status" value="1"/>
</dbReference>
<evidence type="ECO:0000259" key="4">
    <source>
        <dbReference type="PROSITE" id="PS50995"/>
    </source>
</evidence>
<accession>A0ABY5GN94</accession>
<keyword evidence="6" id="KW-1185">Reference proteome</keyword>
<organism evidence="5 6">
    <name type="scientific">Photobacterium atrarenae</name>
    <dbReference type="NCBI Taxonomy" id="865757"/>
    <lineage>
        <taxon>Bacteria</taxon>
        <taxon>Pseudomonadati</taxon>
        <taxon>Pseudomonadota</taxon>
        <taxon>Gammaproteobacteria</taxon>
        <taxon>Vibrionales</taxon>
        <taxon>Vibrionaceae</taxon>
        <taxon>Photobacterium</taxon>
    </lineage>
</organism>
<name>A0ABY5GN94_9GAMM</name>
<dbReference type="InterPro" id="IPR036388">
    <property type="entry name" value="WH-like_DNA-bd_sf"/>
</dbReference>
<evidence type="ECO:0000256" key="1">
    <source>
        <dbReference type="ARBA" id="ARBA00023015"/>
    </source>
</evidence>
<dbReference type="PANTHER" id="PTHR33164">
    <property type="entry name" value="TRANSCRIPTIONAL REGULATOR, MARR FAMILY"/>
    <property type="match status" value="1"/>
</dbReference>
<keyword evidence="1" id="KW-0805">Transcription regulation</keyword>
<dbReference type="EMBL" id="CP101509">
    <property type="protein sequence ID" value="UTV30707.1"/>
    <property type="molecule type" value="Genomic_DNA"/>
</dbReference>
<dbReference type="Gene3D" id="1.10.10.10">
    <property type="entry name" value="Winged helix-like DNA-binding domain superfamily/Winged helix DNA-binding domain"/>
    <property type="match status" value="1"/>
</dbReference>
<dbReference type="InterPro" id="IPR039422">
    <property type="entry name" value="MarR/SlyA-like"/>
</dbReference>
<dbReference type="InterPro" id="IPR000835">
    <property type="entry name" value="HTH_MarR-typ"/>
</dbReference>